<feature type="transmembrane region" description="Helical" evidence="9">
    <location>
        <begin position="95"/>
        <end position="117"/>
    </location>
</feature>
<dbReference type="RefSeq" id="WP_107570594.1">
    <property type="nucleotide sequence ID" value="NZ_PYYB01000003.1"/>
</dbReference>
<keyword evidence="4" id="KW-0597">Phosphoprotein</keyword>
<keyword evidence="5" id="KW-0808">Transferase</keyword>
<dbReference type="SMART" id="SM00387">
    <property type="entry name" value="HATPase_c"/>
    <property type="match status" value="1"/>
</dbReference>
<organism evidence="11 12">
    <name type="scientific">Paraconexibacter algicola</name>
    <dbReference type="NCBI Taxonomy" id="2133960"/>
    <lineage>
        <taxon>Bacteria</taxon>
        <taxon>Bacillati</taxon>
        <taxon>Actinomycetota</taxon>
        <taxon>Thermoleophilia</taxon>
        <taxon>Solirubrobacterales</taxon>
        <taxon>Paraconexibacteraceae</taxon>
        <taxon>Paraconexibacter</taxon>
    </lineage>
</organism>
<feature type="transmembrane region" description="Helical" evidence="9">
    <location>
        <begin position="123"/>
        <end position="148"/>
    </location>
</feature>
<evidence type="ECO:0000256" key="7">
    <source>
        <dbReference type="ARBA" id="ARBA00023012"/>
    </source>
</evidence>
<dbReference type="EC" id="2.7.13.3" evidence="3"/>
<name>A0A2T4UDH4_9ACTN</name>
<dbReference type="Pfam" id="PF00512">
    <property type="entry name" value="HisKA"/>
    <property type="match status" value="1"/>
</dbReference>
<dbReference type="EMBL" id="PYYB01000003">
    <property type="protein sequence ID" value="PTL55551.1"/>
    <property type="molecule type" value="Genomic_DNA"/>
</dbReference>
<evidence type="ECO:0000256" key="2">
    <source>
        <dbReference type="ARBA" id="ARBA00004236"/>
    </source>
</evidence>
<dbReference type="Pfam" id="PF02518">
    <property type="entry name" value="HATPase_c"/>
    <property type="match status" value="1"/>
</dbReference>
<dbReference type="SUPFAM" id="SSF47384">
    <property type="entry name" value="Homodimeric domain of signal transducing histidine kinase"/>
    <property type="match status" value="1"/>
</dbReference>
<dbReference type="Gene3D" id="1.10.287.130">
    <property type="match status" value="1"/>
</dbReference>
<keyword evidence="9" id="KW-1133">Transmembrane helix</keyword>
<feature type="transmembrane region" description="Helical" evidence="9">
    <location>
        <begin position="68"/>
        <end position="88"/>
    </location>
</feature>
<evidence type="ECO:0000256" key="3">
    <source>
        <dbReference type="ARBA" id="ARBA00012438"/>
    </source>
</evidence>
<evidence type="ECO:0000256" key="6">
    <source>
        <dbReference type="ARBA" id="ARBA00022777"/>
    </source>
</evidence>
<dbReference type="PROSITE" id="PS50109">
    <property type="entry name" value="HIS_KIN"/>
    <property type="match status" value="1"/>
</dbReference>
<keyword evidence="12" id="KW-1185">Reference proteome</keyword>
<keyword evidence="7" id="KW-0902">Two-component regulatory system</keyword>
<dbReference type="OrthoDB" id="3272969at2"/>
<comment type="caution">
    <text evidence="11">The sequence shown here is derived from an EMBL/GenBank/DDBJ whole genome shotgun (WGS) entry which is preliminary data.</text>
</comment>
<proteinExistence type="predicted"/>
<dbReference type="GO" id="GO:0000155">
    <property type="term" value="F:phosphorelay sensor kinase activity"/>
    <property type="evidence" value="ECO:0007669"/>
    <property type="project" value="InterPro"/>
</dbReference>
<evidence type="ECO:0000259" key="10">
    <source>
        <dbReference type="PROSITE" id="PS50109"/>
    </source>
</evidence>
<dbReference type="PRINTS" id="PR00344">
    <property type="entry name" value="BCTRLSENSOR"/>
</dbReference>
<gene>
    <name evidence="11" type="ORF">C7Y72_18060</name>
</gene>
<dbReference type="InterPro" id="IPR036097">
    <property type="entry name" value="HisK_dim/P_sf"/>
</dbReference>
<protein>
    <recommendedName>
        <fullName evidence="3">histidine kinase</fullName>
        <ecNumber evidence="3">2.7.13.3</ecNumber>
    </recommendedName>
</protein>
<evidence type="ECO:0000256" key="9">
    <source>
        <dbReference type="SAM" id="Phobius"/>
    </source>
</evidence>
<accession>A0A2T4UDH4</accession>
<evidence type="ECO:0000256" key="4">
    <source>
        <dbReference type="ARBA" id="ARBA00022553"/>
    </source>
</evidence>
<dbReference type="InterPro" id="IPR004358">
    <property type="entry name" value="Sig_transdc_His_kin-like_C"/>
</dbReference>
<dbReference type="PANTHER" id="PTHR43304:SF1">
    <property type="entry name" value="PAC DOMAIN-CONTAINING PROTEIN"/>
    <property type="match status" value="1"/>
</dbReference>
<feature type="transmembrane region" description="Helical" evidence="9">
    <location>
        <begin position="44"/>
        <end position="62"/>
    </location>
</feature>
<reference evidence="11 12" key="1">
    <citation type="submission" date="2018-03" db="EMBL/GenBank/DDBJ databases">
        <title>Aquarubrobacter algicola gen. nov., sp. nov., a novel actinobacterium isolated from shallow eutrophic lake during the end of cyanobacterial harmful algal blooms.</title>
        <authorList>
            <person name="Chun S.J."/>
        </authorList>
    </citation>
    <scope>NUCLEOTIDE SEQUENCE [LARGE SCALE GENOMIC DNA]</scope>
    <source>
        <strain evidence="11 12">Seoho-28</strain>
    </source>
</reference>
<comment type="subcellular location">
    <subcellularLocation>
        <location evidence="2">Cell membrane</location>
    </subcellularLocation>
</comment>
<feature type="domain" description="Histidine kinase" evidence="10">
    <location>
        <begin position="237"/>
        <end position="451"/>
    </location>
</feature>
<evidence type="ECO:0000256" key="8">
    <source>
        <dbReference type="SAM" id="MobiDB-lite"/>
    </source>
</evidence>
<dbReference type="PANTHER" id="PTHR43304">
    <property type="entry name" value="PHYTOCHROME-LIKE PROTEIN CPH1"/>
    <property type="match status" value="1"/>
</dbReference>
<dbReference type="GO" id="GO:0005886">
    <property type="term" value="C:plasma membrane"/>
    <property type="evidence" value="ECO:0007669"/>
    <property type="project" value="UniProtKB-SubCell"/>
</dbReference>
<comment type="catalytic activity">
    <reaction evidence="1">
        <text>ATP + protein L-histidine = ADP + protein N-phospho-L-histidine.</text>
        <dbReference type="EC" id="2.7.13.3"/>
    </reaction>
</comment>
<dbReference type="CDD" id="cd00082">
    <property type="entry name" value="HisKA"/>
    <property type="match status" value="1"/>
</dbReference>
<evidence type="ECO:0000256" key="1">
    <source>
        <dbReference type="ARBA" id="ARBA00000085"/>
    </source>
</evidence>
<keyword evidence="6" id="KW-0418">Kinase</keyword>
<feature type="region of interest" description="Disordered" evidence="8">
    <location>
        <begin position="1"/>
        <end position="29"/>
    </location>
</feature>
<keyword evidence="9" id="KW-0472">Membrane</keyword>
<keyword evidence="9" id="KW-0812">Transmembrane</keyword>
<dbReference type="Gene3D" id="3.30.565.10">
    <property type="entry name" value="Histidine kinase-like ATPase, C-terminal domain"/>
    <property type="match status" value="1"/>
</dbReference>
<sequence length="481" mass="51385">MPDLPATLPSPSPADPPSARARLRAGLPTGSSLPPQEFARRHRLLLALLWLHVPALLALGLVQGVGLAHATVEALVVAVPAALATWVLTARKPAAALVALGLISASAVTVHLSGGYIEAHFHFFVMIVALTLYEDWLTFGIAAGYVLLHHGLMGGLAPETVYNHPGAVEHPWRWAAVHAGAVAAAGGFAIVAWRQSEEARLRQRQALHRALVAEERARAAAADLARSNEDLQRFAYVASHDLSEPLRTVSSFLGLLERRHGDRLDDEAREFVHWAVDGSARMQRMIDDLLEFSRAGREEPQLAPVDPAALTHEVLGGLQARLDGTRSRIEVAAMPAVLADRGQLALVLQNLLANAVKFADPQRRLVVRVEGHRRGDRVELAVQDNGVGIAEEHRESVFETFGRLHGREIDGSGIGLSVCRRVVERHGGRIWIEDPATGPGTRFVLTLAAAPDAPPGALSAADATRASAPGDPPAATTAATP</sequence>
<evidence type="ECO:0000313" key="12">
    <source>
        <dbReference type="Proteomes" id="UP000240739"/>
    </source>
</evidence>
<dbReference type="Proteomes" id="UP000240739">
    <property type="component" value="Unassembled WGS sequence"/>
</dbReference>
<dbReference type="AlphaFoldDB" id="A0A2T4UDH4"/>
<dbReference type="InterPro" id="IPR052162">
    <property type="entry name" value="Sensor_kinase/Photoreceptor"/>
</dbReference>
<dbReference type="SMART" id="SM00388">
    <property type="entry name" value="HisKA"/>
    <property type="match status" value="1"/>
</dbReference>
<dbReference type="SUPFAM" id="SSF55874">
    <property type="entry name" value="ATPase domain of HSP90 chaperone/DNA topoisomerase II/histidine kinase"/>
    <property type="match status" value="1"/>
</dbReference>
<dbReference type="InterPro" id="IPR003594">
    <property type="entry name" value="HATPase_dom"/>
</dbReference>
<dbReference type="InterPro" id="IPR036890">
    <property type="entry name" value="HATPase_C_sf"/>
</dbReference>
<dbReference type="InterPro" id="IPR005467">
    <property type="entry name" value="His_kinase_dom"/>
</dbReference>
<evidence type="ECO:0000256" key="5">
    <source>
        <dbReference type="ARBA" id="ARBA00022679"/>
    </source>
</evidence>
<evidence type="ECO:0000313" key="11">
    <source>
        <dbReference type="EMBL" id="PTL55551.1"/>
    </source>
</evidence>
<feature type="region of interest" description="Disordered" evidence="8">
    <location>
        <begin position="453"/>
        <end position="481"/>
    </location>
</feature>
<dbReference type="InterPro" id="IPR003661">
    <property type="entry name" value="HisK_dim/P_dom"/>
</dbReference>